<feature type="domain" description="Enhanced disease resistance 4-like N-terminal" evidence="4">
    <location>
        <begin position="46"/>
        <end position="79"/>
    </location>
</feature>
<dbReference type="RefSeq" id="XP_008451964.3">
    <property type="nucleotide sequence ID" value="XM_008453742.3"/>
</dbReference>
<dbReference type="InterPro" id="IPR021480">
    <property type="entry name" value="Zinc_ribbon_12"/>
</dbReference>
<feature type="region of interest" description="Disordered" evidence="1">
    <location>
        <begin position="96"/>
        <end position="128"/>
    </location>
</feature>
<feature type="region of interest" description="Disordered" evidence="1">
    <location>
        <begin position="454"/>
        <end position="483"/>
    </location>
</feature>
<feature type="compositionally biased region" description="Polar residues" evidence="1">
    <location>
        <begin position="460"/>
        <end position="483"/>
    </location>
</feature>
<sequence length="942" mass="105205">MSTDFLINRNEILLMNSIARSLSLSLGTVWILYLSVETFYGFVILKVRVVRCPRCQNLLPEPSGLPVYQCGGCGIVLKAKSEVLFNEKRDFGSSEKYENLSEQGGSSLGGVSDSEWDSPSMEPTVNERVMRSRRTVFSNSPIRTSDREDIDDYERKIGKETKGVWTMQRLGDKEVGSVEEPHSQFSEQRIENWVRRYNIEQDMNIYDYDSPSTAPYRNPIGVARTRATFEHHRVERDAFTGYSGNSMAGAHGKGAPNFRYSSDRPSSSNLDLFYGHPEPNRNYEGPIEGLDPNRAELLRKLDELKAQIIKSCDVVDRPRVVADRAPVDPYYGRAGYNVSMRSSTKSPQHINSPQYFGRGSGTFPATGPHQRNGEDFLHPPRHVVKDMPLYEDQFQEQMVRKTNHQPGHQYPPRQHYPESIMDFKQDPLSPSHDEDVFFHHPACSCSQCGKRNRQGPLLQAPNSPAINVSNPKEPTKSSTYHNENPVTVGLVASNLPRAGRFPSQDTLPHSRQPSELDSEIDGFGLVQPRTAAVLQRNGKSRDAIAGGAPFIVCSSCLELLKLPRKLYKLEVDWQKLQCGACSVVIIVKVKNRKLVISVPAETKPSEVSPNDGSPQSVVDATCSVESSDNSSHKVIDTDHNKPSDDQDSDCAKTQEVTSSPISSKEKESPTINCDPKNLSDSADLPPKDTPSVISTVENSDNPSHDKPSEHREGSENKQKVLVDDVTEPSELDVSFDDYSNIHVSHDTVEINKEEEEEEEGEDDQNKVKSNQESETFFVGLSRNNLRDFSRSSEITDNGRPTVSVNGQPLPAHIVKKAEKHAGPILPGDYWYDYQAGFWGVMGHPCLGIIPPFIDEFTYPMSRNCAAGNTGIFVNGRELHKRDLELLSSRGLPTTTNKLYRIDISGRVIDEDSGKELYNLGKLAPTIEKVKHGFGMKVPRTLK</sequence>
<keyword evidence="2" id="KW-0812">Transmembrane</keyword>
<feature type="domain" description="Probable zinc-ribbon" evidence="3">
    <location>
        <begin position="545"/>
        <end position="589"/>
    </location>
</feature>
<dbReference type="PANTHER" id="PTHR31105:SF42">
    <property type="entry name" value="OS02G0258300 PROTEIN"/>
    <property type="match status" value="1"/>
</dbReference>
<feature type="compositionally biased region" description="Polar residues" evidence="1">
    <location>
        <begin position="691"/>
        <end position="701"/>
    </location>
</feature>
<dbReference type="InterPro" id="IPR040244">
    <property type="entry name" value="EDR4-like"/>
</dbReference>
<name>A0A9I9DD70_CUCME</name>
<dbReference type="EnsemblPlants" id="MELO3C016307.2.1">
    <property type="protein sequence ID" value="MELO3C016307.2.1"/>
    <property type="gene ID" value="MELO3C016307.2"/>
</dbReference>
<feature type="compositionally biased region" description="Polar residues" evidence="1">
    <location>
        <begin position="605"/>
        <end position="629"/>
    </location>
</feature>
<feature type="region of interest" description="Disordered" evidence="1">
    <location>
        <begin position="601"/>
        <end position="722"/>
    </location>
</feature>
<feature type="compositionally biased region" description="Basic and acidic residues" evidence="1">
    <location>
        <begin position="630"/>
        <end position="652"/>
    </location>
</feature>
<keyword evidence="2" id="KW-1133">Transmembrane helix</keyword>
<evidence type="ECO:0008006" key="6">
    <source>
        <dbReference type="Google" id="ProtNLM"/>
    </source>
</evidence>
<feature type="compositionally biased region" description="Acidic residues" evidence="1">
    <location>
        <begin position="752"/>
        <end position="762"/>
    </location>
</feature>
<keyword evidence="2" id="KW-0472">Membrane</keyword>
<organism evidence="5">
    <name type="scientific">Cucumis melo</name>
    <name type="common">Muskmelon</name>
    <dbReference type="NCBI Taxonomy" id="3656"/>
    <lineage>
        <taxon>Eukaryota</taxon>
        <taxon>Viridiplantae</taxon>
        <taxon>Streptophyta</taxon>
        <taxon>Embryophyta</taxon>
        <taxon>Tracheophyta</taxon>
        <taxon>Spermatophyta</taxon>
        <taxon>Magnoliopsida</taxon>
        <taxon>eudicotyledons</taxon>
        <taxon>Gunneridae</taxon>
        <taxon>Pentapetalae</taxon>
        <taxon>rosids</taxon>
        <taxon>fabids</taxon>
        <taxon>Cucurbitales</taxon>
        <taxon>Cucurbitaceae</taxon>
        <taxon>Benincaseae</taxon>
        <taxon>Cucumis</taxon>
    </lineage>
</organism>
<protein>
    <recommendedName>
        <fullName evidence="6">Zinc-ribbon domain-containing protein</fullName>
    </recommendedName>
</protein>
<evidence type="ECO:0000256" key="2">
    <source>
        <dbReference type="SAM" id="Phobius"/>
    </source>
</evidence>
<dbReference type="InterPro" id="IPR055126">
    <property type="entry name" value="EDR4-like_N"/>
</dbReference>
<feature type="compositionally biased region" description="Basic and acidic residues" evidence="1">
    <location>
        <begin position="702"/>
        <end position="722"/>
    </location>
</feature>
<evidence type="ECO:0000259" key="3">
    <source>
        <dbReference type="Pfam" id="PF11331"/>
    </source>
</evidence>
<gene>
    <name evidence="5" type="primary">103493111</name>
</gene>
<dbReference type="eggNOG" id="ENOG502QTCM">
    <property type="taxonomic scope" value="Eukaryota"/>
</dbReference>
<evidence type="ECO:0000313" key="5">
    <source>
        <dbReference type="EnsemblPlants" id="MELO3C016307.2.1"/>
    </source>
</evidence>
<feature type="region of interest" description="Disordered" evidence="1">
    <location>
        <begin position="748"/>
        <end position="773"/>
    </location>
</feature>
<dbReference type="Pfam" id="PF11331">
    <property type="entry name" value="Zn_ribbon_12"/>
    <property type="match status" value="1"/>
</dbReference>
<accession>A0A9I9DD70</accession>
<feature type="transmembrane region" description="Helical" evidence="2">
    <location>
        <begin position="21"/>
        <end position="45"/>
    </location>
</feature>
<dbReference type="PANTHER" id="PTHR31105">
    <property type="entry name" value="EXTRA-LARGE G-PROTEIN-LIKE"/>
    <property type="match status" value="1"/>
</dbReference>
<evidence type="ECO:0000256" key="1">
    <source>
        <dbReference type="SAM" id="MobiDB-lite"/>
    </source>
</evidence>
<reference evidence="5" key="1">
    <citation type="submission" date="2023-03" db="UniProtKB">
        <authorList>
            <consortium name="EnsemblPlants"/>
        </authorList>
    </citation>
    <scope>IDENTIFICATION</scope>
</reference>
<proteinExistence type="predicted"/>
<evidence type="ECO:0000259" key="4">
    <source>
        <dbReference type="Pfam" id="PF22910"/>
    </source>
</evidence>
<dbReference type="Pfam" id="PF22910">
    <property type="entry name" value="EDR4-like_1st"/>
    <property type="match status" value="1"/>
</dbReference>